<name>R9LJN1_9BACL</name>
<dbReference type="Pfam" id="PF01420">
    <property type="entry name" value="Methylase_S"/>
    <property type="match status" value="1"/>
</dbReference>
<dbReference type="Proteomes" id="UP000019598">
    <property type="component" value="Unassembled WGS sequence"/>
</dbReference>
<protein>
    <recommendedName>
        <fullName evidence="8">Type I restriction modification DNA specificity domain-containing protein</fullName>
    </recommendedName>
</protein>
<evidence type="ECO:0008006" key="8">
    <source>
        <dbReference type="Google" id="ProtNLM"/>
    </source>
</evidence>
<keyword evidence="2" id="KW-0680">Restriction system</keyword>
<dbReference type="InterPro" id="IPR029063">
    <property type="entry name" value="SAM-dependent_MTases_sf"/>
</dbReference>
<dbReference type="SUPFAM" id="SSF53335">
    <property type="entry name" value="S-adenosyl-L-methionine-dependent methyltransferases"/>
    <property type="match status" value="1"/>
</dbReference>
<evidence type="ECO:0000259" key="4">
    <source>
        <dbReference type="Pfam" id="PF01420"/>
    </source>
</evidence>
<comment type="caution">
    <text evidence="6">The sequence shown here is derived from an EMBL/GenBank/DDBJ whole genome shotgun (WGS) entry which is preliminary data.</text>
</comment>
<dbReference type="InterPro" id="IPR044946">
    <property type="entry name" value="Restrct_endonuc_typeI_TRD_sf"/>
</dbReference>
<organism evidence="6 7">
    <name type="scientific">Paenibacillus barengoltzii G22</name>
    <dbReference type="NCBI Taxonomy" id="1235795"/>
    <lineage>
        <taxon>Bacteria</taxon>
        <taxon>Bacillati</taxon>
        <taxon>Bacillota</taxon>
        <taxon>Bacilli</taxon>
        <taxon>Bacillales</taxon>
        <taxon>Paenibacillaceae</taxon>
        <taxon>Paenibacillus</taxon>
    </lineage>
</organism>
<evidence type="ECO:0000256" key="2">
    <source>
        <dbReference type="ARBA" id="ARBA00022747"/>
    </source>
</evidence>
<accession>R9LJN1</accession>
<gene>
    <name evidence="6" type="ORF">C812_00099</name>
</gene>
<sequence length="562" mass="65134">MYKKGLNPESFCYKSLGCKINEVTLIFILKEGDRLIESFWNICLLHDISTRDQLLREAIRVKRTQQLLEQQQLAETELMTEPEKLFQWMKERALDKELGHFPGDRDLFYKLYHAGKDMDLLEYAMLTIQQDRVTGSIVVHPGIVERFVDQCERHGCKNILFAEAEKYIKGLIETKCYHRPWTITLLTENYIVGRLFKTYFEPYSNIRIVQGSIYQPLPAEHQFDAILAMPNFGMKMNDDDVAVRESEGAAASYLLPLLQDGGRLSVTFPARMLFQSGAIASWRKKMNDQAPVQTIYSLPDGLFRPYTSIKTYQVDFGKVPVEEVILGRLHMEKSKLVGEREITIHPDRFRELDHWRIELLLDEDQDILRSFQQAATPKVKLRDVAEIFRGKSILKQDLKPGNIKVLNISNLDDGEVLLDQLETIDEEERKVKRYEILPGDLVMTCRGTVNKLAVFPEAQGMVIASSNMIVIRFKSAIKSHFAKMFLESPVGTALIQSFQRGTTVMNLNPADVAELELPLVPEDKQHELIEQYIREKERYKEVVREAMNRWEQVKSQLYEELY</sequence>
<evidence type="ECO:0000256" key="1">
    <source>
        <dbReference type="ARBA" id="ARBA00010923"/>
    </source>
</evidence>
<feature type="domain" description="Type I restriction modification DNA specificity" evidence="4">
    <location>
        <begin position="378"/>
        <end position="527"/>
    </location>
</feature>
<feature type="domain" description="DNA methylase adenine-specific" evidence="5">
    <location>
        <begin position="213"/>
        <end position="311"/>
    </location>
</feature>
<dbReference type="GO" id="GO:0008170">
    <property type="term" value="F:N-methyltransferase activity"/>
    <property type="evidence" value="ECO:0007669"/>
    <property type="project" value="InterPro"/>
</dbReference>
<proteinExistence type="inferred from homology"/>
<dbReference type="GO" id="GO:0009307">
    <property type="term" value="P:DNA restriction-modification system"/>
    <property type="evidence" value="ECO:0007669"/>
    <property type="project" value="UniProtKB-KW"/>
</dbReference>
<dbReference type="PANTHER" id="PTHR30408">
    <property type="entry name" value="TYPE-1 RESTRICTION ENZYME ECOKI SPECIFICITY PROTEIN"/>
    <property type="match status" value="1"/>
</dbReference>
<dbReference type="InterPro" id="IPR000055">
    <property type="entry name" value="Restrct_endonuc_typeI_TRD"/>
</dbReference>
<evidence type="ECO:0000259" key="5">
    <source>
        <dbReference type="Pfam" id="PF02384"/>
    </source>
</evidence>
<dbReference type="PATRIC" id="fig|1235795.3.peg.87"/>
<dbReference type="Pfam" id="PF02384">
    <property type="entry name" value="N6_Mtase"/>
    <property type="match status" value="1"/>
</dbReference>
<evidence type="ECO:0000313" key="7">
    <source>
        <dbReference type="Proteomes" id="UP000019598"/>
    </source>
</evidence>
<evidence type="ECO:0000313" key="6">
    <source>
        <dbReference type="EMBL" id="EOS58930.1"/>
    </source>
</evidence>
<dbReference type="GO" id="GO:0003677">
    <property type="term" value="F:DNA binding"/>
    <property type="evidence" value="ECO:0007669"/>
    <property type="project" value="UniProtKB-KW"/>
</dbReference>
<dbReference type="SUPFAM" id="SSF116734">
    <property type="entry name" value="DNA methylase specificity domain"/>
    <property type="match status" value="1"/>
</dbReference>
<dbReference type="PANTHER" id="PTHR30408:SF12">
    <property type="entry name" value="TYPE I RESTRICTION ENZYME MJAVIII SPECIFICITY SUBUNIT"/>
    <property type="match status" value="1"/>
</dbReference>
<dbReference type="EMBL" id="ASSZ01000002">
    <property type="protein sequence ID" value="EOS58930.1"/>
    <property type="molecule type" value="Genomic_DNA"/>
</dbReference>
<keyword evidence="3" id="KW-0238">DNA-binding</keyword>
<dbReference type="Gene3D" id="3.40.50.150">
    <property type="entry name" value="Vaccinia Virus protein VP39"/>
    <property type="match status" value="1"/>
</dbReference>
<dbReference type="AlphaFoldDB" id="R9LJN1"/>
<dbReference type="HOGENOM" id="CLU_516497_0_0_9"/>
<dbReference type="InterPro" id="IPR003356">
    <property type="entry name" value="DNA_methylase_A-5"/>
</dbReference>
<dbReference type="Gene3D" id="3.90.220.20">
    <property type="entry name" value="DNA methylase specificity domains"/>
    <property type="match status" value="1"/>
</dbReference>
<dbReference type="InterPro" id="IPR052021">
    <property type="entry name" value="Type-I_RS_S_subunit"/>
</dbReference>
<dbReference type="STRING" id="1235795.C812_00099"/>
<reference evidence="6 7" key="1">
    <citation type="submission" date="2013-04" db="EMBL/GenBank/DDBJ databases">
        <title>The Genome Sequence of Paenibacillus barengoltzii G22.</title>
        <authorList>
            <consortium name="The Broad Institute Genomics Platform"/>
            <consortium name="The Broad Institute Genome Sequencing Center for Infectious Disease"/>
            <person name="Earl A."/>
            <person name="Xavier R."/>
            <person name="Elson C."/>
            <person name="Duck W."/>
            <person name="Walker B."/>
            <person name="Young S."/>
            <person name="Zeng Q."/>
            <person name="Gargeya S."/>
            <person name="Fitzgerald M."/>
            <person name="Haas B."/>
            <person name="Abouelleil A."/>
            <person name="Allen A.W."/>
            <person name="Alvarado L."/>
            <person name="Arachchi H.M."/>
            <person name="Berlin A.M."/>
            <person name="Chapman S.B."/>
            <person name="Gainer-Dewar J."/>
            <person name="Goldberg J."/>
            <person name="Griggs A."/>
            <person name="Gujja S."/>
            <person name="Hansen M."/>
            <person name="Howarth C."/>
            <person name="Imamovic A."/>
            <person name="Ireland A."/>
            <person name="Larimer J."/>
            <person name="McCowan C."/>
            <person name="Murphy C."/>
            <person name="Pearson M."/>
            <person name="Poon T.W."/>
            <person name="Priest M."/>
            <person name="Roberts A."/>
            <person name="Saif S."/>
            <person name="Shea T."/>
            <person name="Sisk P."/>
            <person name="Sykes S."/>
            <person name="Wortman J."/>
            <person name="Nusbaum C."/>
            <person name="Birren B."/>
        </authorList>
    </citation>
    <scope>NUCLEOTIDE SEQUENCE [LARGE SCALE GENOMIC DNA]</scope>
    <source>
        <strain evidence="6 7">G22</strain>
    </source>
</reference>
<comment type="similarity">
    <text evidence="1">Belongs to the type-I restriction system S methylase family.</text>
</comment>
<evidence type="ECO:0000256" key="3">
    <source>
        <dbReference type="ARBA" id="ARBA00023125"/>
    </source>
</evidence>